<reference evidence="1" key="2">
    <citation type="journal article" date="2021" name="PeerJ">
        <title>Extensive microbial diversity within the chicken gut microbiome revealed by metagenomics and culture.</title>
        <authorList>
            <person name="Gilroy R."/>
            <person name="Ravi A."/>
            <person name="Getino M."/>
            <person name="Pursley I."/>
            <person name="Horton D.L."/>
            <person name="Alikhan N.F."/>
            <person name="Baker D."/>
            <person name="Gharbi K."/>
            <person name="Hall N."/>
            <person name="Watson M."/>
            <person name="Adriaenssens E.M."/>
            <person name="Foster-Nyarko E."/>
            <person name="Jarju S."/>
            <person name="Secka A."/>
            <person name="Antonio M."/>
            <person name="Oren A."/>
            <person name="Chaudhuri R.R."/>
            <person name="La Ragione R."/>
            <person name="Hildebrand F."/>
            <person name="Pallen M.J."/>
        </authorList>
    </citation>
    <scope>NUCLEOTIDE SEQUENCE</scope>
    <source>
        <strain evidence="1">6919</strain>
    </source>
</reference>
<dbReference type="EMBL" id="JADIMC010000010">
    <property type="protein sequence ID" value="MBO8475500.1"/>
    <property type="molecule type" value="Genomic_DNA"/>
</dbReference>
<accession>A0A9D9INF9</accession>
<sequence length="805" mass="85858">MNDITVDMRTSPPADGLVAETVNLRSHGKGILSATGNPSAIAQMQENDRFVGCDHRNGSTYYFVLRNGNLVLLGRSEADGTFTEDDTVVAQLEEDIGKCAATGDFFIISTDAGLRFLHYSGGTYTFLGGAPQFPVLAFGITDTAQLTATLPGHKLNGAYPEWSGTLQASDASAVTRQVKTAFDNLRQQAEEGMRCIFPVMLRTALRLWDGSLLWSPETAMAGNGYSLPETLAPVTMIAAGEYRVENTSVSLTAWKPSVTLISPGIGAWRHLVKAVEIYAAGSQDLLPDTVEFRCEKSQQGGPEYCLRMKAASVKTLQASRSLPHQQEFRLIASISDIESLFNGKIAAQGVSPVTDGTGGCLSASTFAIGFTRGSEKAAFQPTVPAFSTSALTTVGDRCFAGNVTKKLPEPPRYESICNPSGFVEETASVTVAVEIAGQSSHMVVARSVATNVWSQKLNGFIAYPDSRALHMTVVVMAGGKKYAFETPLCRNGSGNMAYAEADDEGFTLQPSDKDFSFASTATTEHQPCTLLASAPGNPLQWQTCGKAGNRGIAAVAPAFGLGSSWQLGRHSVCLFAVEGVYLLSFDTKGNCSGTTLISRLTTDGNNSVTATSEGLAFIAADGGICRIKGTKATRTGITVRNAKSIGYSMHFDEIWVEDSEGFIIVENEGNYYRRDLKASIAATQEHTLLIGNGTILTPEKETEESIRISMLTPAVVMPCTMRASAVIWDITGDNLNIRLAVHGDNGRSCCGSLIAALEVKGSPGSPLFHRIAAPFIRTVRLSVSGTLPPRTLLYPARIICDNGIS</sequence>
<dbReference type="Proteomes" id="UP000823598">
    <property type="component" value="Unassembled WGS sequence"/>
</dbReference>
<proteinExistence type="predicted"/>
<dbReference type="AlphaFoldDB" id="A0A9D9INF9"/>
<name>A0A9D9INF9_9BACT</name>
<comment type="caution">
    <text evidence="1">The sequence shown here is derived from an EMBL/GenBank/DDBJ whole genome shotgun (WGS) entry which is preliminary data.</text>
</comment>
<gene>
    <name evidence="1" type="ORF">IAB88_00735</name>
</gene>
<protein>
    <submittedName>
        <fullName evidence="1">Uncharacterized protein</fullName>
    </submittedName>
</protein>
<evidence type="ECO:0000313" key="2">
    <source>
        <dbReference type="Proteomes" id="UP000823598"/>
    </source>
</evidence>
<organism evidence="1 2">
    <name type="scientific">Candidatus Limisoma faecipullorum</name>
    <dbReference type="NCBI Taxonomy" id="2840854"/>
    <lineage>
        <taxon>Bacteria</taxon>
        <taxon>Pseudomonadati</taxon>
        <taxon>Bacteroidota</taxon>
        <taxon>Bacteroidia</taxon>
        <taxon>Bacteroidales</taxon>
        <taxon>Candidatus Limisoma</taxon>
    </lineage>
</organism>
<evidence type="ECO:0000313" key="1">
    <source>
        <dbReference type="EMBL" id="MBO8475500.1"/>
    </source>
</evidence>
<reference evidence="1" key="1">
    <citation type="submission" date="2020-10" db="EMBL/GenBank/DDBJ databases">
        <authorList>
            <person name="Gilroy R."/>
        </authorList>
    </citation>
    <scope>NUCLEOTIDE SEQUENCE</scope>
    <source>
        <strain evidence="1">6919</strain>
    </source>
</reference>